<evidence type="ECO:0000259" key="13">
    <source>
        <dbReference type="Pfam" id="PF13802"/>
    </source>
</evidence>
<protein>
    <recommendedName>
        <fullName evidence="9">Glucosidase II subunit alpha</fullName>
    </recommendedName>
</protein>
<comment type="pathway">
    <text evidence="2">Glycan metabolism; N-glycan metabolism.</text>
</comment>
<comment type="similarity">
    <text evidence="3 10">Belongs to the glycosyl hydrolase 31 family.</text>
</comment>
<dbReference type="eggNOG" id="KOG1066">
    <property type="taxonomic scope" value="Eukaryota"/>
</dbReference>
<dbReference type="CDD" id="cd14752">
    <property type="entry name" value="GH31_N"/>
    <property type="match status" value="1"/>
</dbReference>
<dbReference type="KEGG" id="cvr:CHLNCDRAFT_139544"/>
<dbReference type="Gene3D" id="2.60.40.1760">
    <property type="entry name" value="glycosyl hydrolase (family 31)"/>
    <property type="match status" value="1"/>
</dbReference>
<evidence type="ECO:0000256" key="2">
    <source>
        <dbReference type="ARBA" id="ARBA00004833"/>
    </source>
</evidence>
<evidence type="ECO:0000256" key="7">
    <source>
        <dbReference type="ARBA" id="ARBA00023180"/>
    </source>
</evidence>
<evidence type="ECO:0000313" key="15">
    <source>
        <dbReference type="Proteomes" id="UP000008141"/>
    </source>
</evidence>
<dbReference type="InParanoid" id="E1ZQD6"/>
<keyword evidence="4 11" id="KW-0732">Signal</keyword>
<dbReference type="OrthoDB" id="3237269at2759"/>
<dbReference type="GO" id="GO:0030246">
    <property type="term" value="F:carbohydrate binding"/>
    <property type="evidence" value="ECO:0007669"/>
    <property type="project" value="InterPro"/>
</dbReference>
<feature type="signal peptide" evidence="11">
    <location>
        <begin position="1"/>
        <end position="21"/>
    </location>
</feature>
<comment type="subcellular location">
    <subcellularLocation>
        <location evidence="1">Endoplasmic reticulum</location>
    </subcellularLocation>
</comment>
<dbReference type="GO" id="GO:0005783">
    <property type="term" value="C:endoplasmic reticulum"/>
    <property type="evidence" value="ECO:0007669"/>
    <property type="project" value="UniProtKB-SubCell"/>
</dbReference>
<dbReference type="Gene3D" id="3.20.20.80">
    <property type="entry name" value="Glycosidases"/>
    <property type="match status" value="2"/>
</dbReference>
<feature type="domain" description="Glycoside hydrolase family 31 TIM barrel" evidence="12">
    <location>
        <begin position="368"/>
        <end position="514"/>
    </location>
</feature>
<organism evidence="15">
    <name type="scientific">Chlorella variabilis</name>
    <name type="common">Green alga</name>
    <dbReference type="NCBI Taxonomy" id="554065"/>
    <lineage>
        <taxon>Eukaryota</taxon>
        <taxon>Viridiplantae</taxon>
        <taxon>Chlorophyta</taxon>
        <taxon>core chlorophytes</taxon>
        <taxon>Trebouxiophyceae</taxon>
        <taxon>Chlorellales</taxon>
        <taxon>Chlorellaceae</taxon>
        <taxon>Chlorella clade</taxon>
        <taxon>Chlorella</taxon>
    </lineage>
</organism>
<dbReference type="Pfam" id="PF13802">
    <property type="entry name" value="Gal_mutarotas_2"/>
    <property type="match status" value="1"/>
</dbReference>
<feature type="domain" description="Glycoside hydrolase family 31 TIM barrel" evidence="12">
    <location>
        <begin position="326"/>
        <end position="366"/>
    </location>
</feature>
<evidence type="ECO:0000256" key="9">
    <source>
        <dbReference type="ARBA" id="ARBA00042895"/>
    </source>
</evidence>
<dbReference type="InterPro" id="IPR025887">
    <property type="entry name" value="Glyco_hydro_31_N_dom"/>
</dbReference>
<evidence type="ECO:0000256" key="11">
    <source>
        <dbReference type="SAM" id="SignalP"/>
    </source>
</evidence>
<accession>E1ZQD6</accession>
<dbReference type="InterPro" id="IPR017853">
    <property type="entry name" value="GH"/>
</dbReference>
<evidence type="ECO:0000256" key="6">
    <source>
        <dbReference type="ARBA" id="ARBA00022824"/>
    </source>
</evidence>
<evidence type="ECO:0000259" key="12">
    <source>
        <dbReference type="Pfam" id="PF01055"/>
    </source>
</evidence>
<keyword evidence="15" id="KW-1185">Reference proteome</keyword>
<evidence type="ECO:0000256" key="4">
    <source>
        <dbReference type="ARBA" id="ARBA00022729"/>
    </source>
</evidence>
<sequence length="515" mass="57276">MSRGAAVLLLLLASAVATVQGFKAEEFKKCEDAAFCKRLRGNTSEAFVLLPDSVKVEGARVTATVQNTQNANGTFSLVLTAYGDTLRLFIDEAPEKGRWQVPDVLLPGLEQREQAWEVVKKSHTKLRVRCGAAEAELRTSPAQLEVSVGGTPALVWNAGKQFIFEHLREQQEGDPEGWWAENFKTHHDSKPKGPAAISFDVHFPGTRHLYGLPERASSLALQPTRGPEGPLSEPYRLYNLDVFEYLHDSPFGLYGAIPLMLAHRPEQTVGVFWLNAAEMYVDVSQDEGGASTQWLAESGVVDVFVFVGPRPADVARQMAALTGGSALPQMFALGYHQCRWNYKDEQDVAAVDGGFDAHNIPYDVLWCWPGSSSYLDMVNGEVRDWWSHQFSTSVYSGSTKHLYIWNDMNEPSVFNGPEITMHKDNLHLNGTAEHRDVHNVYGYFYHMATADGLRKRGFEEWGPDGDRPFVLSRAFFAGTQRIGAIWTGDNEATWEHLKVSVPMLLAINIAGLPFS</sequence>
<dbReference type="InterPro" id="IPR000322">
    <property type="entry name" value="Glyco_hydro_31_TIM"/>
</dbReference>
<evidence type="ECO:0000256" key="3">
    <source>
        <dbReference type="ARBA" id="ARBA00007806"/>
    </source>
</evidence>
<dbReference type="PANTHER" id="PTHR22762:SF54">
    <property type="entry name" value="BCDNA.GH04962"/>
    <property type="match status" value="1"/>
</dbReference>
<dbReference type="OMA" id="NEATWEH"/>
<feature type="chain" id="PRO_5003156637" description="Glucosidase II subunit alpha" evidence="11">
    <location>
        <begin position="22"/>
        <end position="515"/>
    </location>
</feature>
<dbReference type="InterPro" id="IPR011013">
    <property type="entry name" value="Gal_mutarotase_sf_dom"/>
</dbReference>
<keyword evidence="7" id="KW-0325">Glycoprotein</keyword>
<dbReference type="SUPFAM" id="SSF74650">
    <property type="entry name" value="Galactose mutarotase-like"/>
    <property type="match status" value="1"/>
</dbReference>
<dbReference type="PROSITE" id="PS00129">
    <property type="entry name" value="GLYCOSYL_HYDROL_F31_1"/>
    <property type="match status" value="1"/>
</dbReference>
<reference evidence="14 15" key="1">
    <citation type="journal article" date="2010" name="Plant Cell">
        <title>The Chlorella variabilis NC64A genome reveals adaptation to photosymbiosis, coevolution with viruses, and cryptic sex.</title>
        <authorList>
            <person name="Blanc G."/>
            <person name="Duncan G."/>
            <person name="Agarkova I."/>
            <person name="Borodovsky M."/>
            <person name="Gurnon J."/>
            <person name="Kuo A."/>
            <person name="Lindquist E."/>
            <person name="Lucas S."/>
            <person name="Pangilinan J."/>
            <person name="Polle J."/>
            <person name="Salamov A."/>
            <person name="Terry A."/>
            <person name="Yamada T."/>
            <person name="Dunigan D.D."/>
            <person name="Grigoriev I.V."/>
            <person name="Claverie J.M."/>
            <person name="Van Etten J.L."/>
        </authorList>
    </citation>
    <scope>NUCLEOTIDE SEQUENCE [LARGE SCALE GENOMIC DNA]</scope>
    <source>
        <strain evidence="14 15">NC64A</strain>
    </source>
</reference>
<dbReference type="GO" id="GO:0090599">
    <property type="term" value="F:alpha-glucosidase activity"/>
    <property type="evidence" value="ECO:0007669"/>
    <property type="project" value="TreeGrafter"/>
</dbReference>
<feature type="domain" description="Glycoside hydrolase family 31 N-terminal" evidence="13">
    <location>
        <begin position="85"/>
        <end position="282"/>
    </location>
</feature>
<dbReference type="STRING" id="554065.E1ZQD6"/>
<dbReference type="Proteomes" id="UP000008141">
    <property type="component" value="Unassembled WGS sequence"/>
</dbReference>
<dbReference type="GeneID" id="17351359"/>
<keyword evidence="6" id="KW-0256">Endoplasmic reticulum</keyword>
<evidence type="ECO:0000256" key="1">
    <source>
        <dbReference type="ARBA" id="ARBA00004240"/>
    </source>
</evidence>
<proteinExistence type="inferred from homology"/>
<evidence type="ECO:0000313" key="14">
    <source>
        <dbReference type="EMBL" id="EFN52006.1"/>
    </source>
</evidence>
<dbReference type="Pfam" id="PF01055">
    <property type="entry name" value="Glyco_hydro_31_2nd"/>
    <property type="match status" value="2"/>
</dbReference>
<gene>
    <name evidence="14" type="ORF">CHLNCDRAFT_139544</name>
</gene>
<dbReference type="GO" id="GO:0006491">
    <property type="term" value="P:N-glycan processing"/>
    <property type="evidence" value="ECO:0007669"/>
    <property type="project" value="TreeGrafter"/>
</dbReference>
<evidence type="ECO:0000256" key="10">
    <source>
        <dbReference type="RuleBase" id="RU361185"/>
    </source>
</evidence>
<feature type="non-terminal residue" evidence="14">
    <location>
        <position position="515"/>
    </location>
</feature>
<dbReference type="GO" id="GO:0005975">
    <property type="term" value="P:carbohydrate metabolic process"/>
    <property type="evidence" value="ECO:0007669"/>
    <property type="project" value="InterPro"/>
</dbReference>
<name>E1ZQD6_CHLVA</name>
<dbReference type="InterPro" id="IPR030458">
    <property type="entry name" value="Glyco_hydro_31_AS"/>
</dbReference>
<dbReference type="PANTHER" id="PTHR22762">
    <property type="entry name" value="ALPHA-GLUCOSIDASE"/>
    <property type="match status" value="1"/>
</dbReference>
<dbReference type="AlphaFoldDB" id="E1ZQD6"/>
<dbReference type="RefSeq" id="XP_005844108.1">
    <property type="nucleotide sequence ID" value="XM_005844046.1"/>
</dbReference>
<dbReference type="EMBL" id="GL433859">
    <property type="protein sequence ID" value="EFN52006.1"/>
    <property type="molecule type" value="Genomic_DNA"/>
</dbReference>
<dbReference type="FunCoup" id="E1ZQD6">
    <property type="interactions" value="1937"/>
</dbReference>
<evidence type="ECO:0000256" key="5">
    <source>
        <dbReference type="ARBA" id="ARBA00022801"/>
    </source>
</evidence>
<keyword evidence="8 10" id="KW-0326">Glycosidase</keyword>
<evidence type="ECO:0000256" key="8">
    <source>
        <dbReference type="ARBA" id="ARBA00023295"/>
    </source>
</evidence>
<dbReference type="SUPFAM" id="SSF51445">
    <property type="entry name" value="(Trans)glycosidases"/>
    <property type="match status" value="1"/>
</dbReference>
<keyword evidence="5 10" id="KW-0378">Hydrolase</keyword>